<organism evidence="2 3">
    <name type="scientific">Iodobacter arcticus</name>
    <dbReference type="NCBI Taxonomy" id="590593"/>
    <lineage>
        <taxon>Bacteria</taxon>
        <taxon>Pseudomonadati</taxon>
        <taxon>Pseudomonadota</taxon>
        <taxon>Betaproteobacteria</taxon>
        <taxon>Neisseriales</taxon>
        <taxon>Chitinibacteraceae</taxon>
        <taxon>Iodobacter</taxon>
    </lineage>
</organism>
<dbReference type="EMBL" id="JBHTBQ010000019">
    <property type="protein sequence ID" value="MFC7420518.1"/>
    <property type="molecule type" value="Genomic_DNA"/>
</dbReference>
<dbReference type="RefSeq" id="WP_380188124.1">
    <property type="nucleotide sequence ID" value="NZ_JBHTBQ010000019.1"/>
</dbReference>
<keyword evidence="3" id="KW-1185">Reference proteome</keyword>
<reference evidence="3" key="1">
    <citation type="journal article" date="2019" name="Int. J. Syst. Evol. Microbiol.">
        <title>The Global Catalogue of Microorganisms (GCM) 10K type strain sequencing project: providing services to taxonomists for standard genome sequencing and annotation.</title>
        <authorList>
            <consortium name="The Broad Institute Genomics Platform"/>
            <consortium name="The Broad Institute Genome Sequencing Center for Infectious Disease"/>
            <person name="Wu L."/>
            <person name="Ma J."/>
        </authorList>
    </citation>
    <scope>NUCLEOTIDE SEQUENCE [LARGE SCALE GENOMIC DNA]</scope>
    <source>
        <strain evidence="3">CCUG 62945</strain>
    </source>
</reference>
<name>A0ABW2QYI5_9NEIS</name>
<dbReference type="Proteomes" id="UP001596473">
    <property type="component" value="Unassembled WGS sequence"/>
</dbReference>
<evidence type="ECO:0000313" key="3">
    <source>
        <dbReference type="Proteomes" id="UP001596473"/>
    </source>
</evidence>
<feature type="chain" id="PRO_5046596861" evidence="1">
    <location>
        <begin position="18"/>
        <end position="99"/>
    </location>
</feature>
<feature type="signal peptide" evidence="1">
    <location>
        <begin position="1"/>
        <end position="17"/>
    </location>
</feature>
<proteinExistence type="predicted"/>
<protein>
    <submittedName>
        <fullName evidence="2">Uncharacterized protein</fullName>
    </submittedName>
</protein>
<evidence type="ECO:0000256" key="1">
    <source>
        <dbReference type="SAM" id="SignalP"/>
    </source>
</evidence>
<comment type="caution">
    <text evidence="2">The sequence shown here is derived from an EMBL/GenBank/DDBJ whole genome shotgun (WGS) entry which is preliminary data.</text>
</comment>
<gene>
    <name evidence="2" type="ORF">ACFQNF_11615</name>
</gene>
<sequence length="99" mass="11081">MKYFILFWLLYCPFAQAQWGRLFFSPADRAAARGDLAQVQAGAAFADTLHFDGEIRSRGKKLRWLNGEISQASIPAGLKVGQTLSRQSGAIRDVYQSDR</sequence>
<accession>A0ABW2QYI5</accession>
<keyword evidence="1" id="KW-0732">Signal</keyword>
<evidence type="ECO:0000313" key="2">
    <source>
        <dbReference type="EMBL" id="MFC7420518.1"/>
    </source>
</evidence>